<keyword evidence="2" id="KW-0238">DNA-binding</keyword>
<dbReference type="Pfam" id="PF00447">
    <property type="entry name" value="HSF_DNA-bind"/>
    <property type="match status" value="1"/>
</dbReference>
<dbReference type="GO" id="GO:0005634">
    <property type="term" value="C:nucleus"/>
    <property type="evidence" value="ECO:0007669"/>
    <property type="project" value="UniProtKB-SubCell"/>
</dbReference>
<dbReference type="Proteomes" id="UP001153069">
    <property type="component" value="Unassembled WGS sequence"/>
</dbReference>
<evidence type="ECO:0000256" key="4">
    <source>
        <dbReference type="RuleBase" id="RU004020"/>
    </source>
</evidence>
<evidence type="ECO:0000256" key="1">
    <source>
        <dbReference type="ARBA" id="ARBA00004123"/>
    </source>
</evidence>
<evidence type="ECO:0000313" key="8">
    <source>
        <dbReference type="Proteomes" id="UP001153069"/>
    </source>
</evidence>
<dbReference type="PANTHER" id="PTHR10015">
    <property type="entry name" value="HEAT SHOCK TRANSCRIPTION FACTOR"/>
    <property type="match status" value="1"/>
</dbReference>
<dbReference type="GO" id="GO:0043565">
    <property type="term" value="F:sequence-specific DNA binding"/>
    <property type="evidence" value="ECO:0007669"/>
    <property type="project" value="InterPro"/>
</dbReference>
<comment type="subcellular location">
    <subcellularLocation>
        <location evidence="1">Nucleus</location>
    </subcellularLocation>
</comment>
<keyword evidence="8" id="KW-1185">Reference proteome</keyword>
<feature type="domain" description="HSF-type DNA-binding" evidence="6">
    <location>
        <begin position="291"/>
        <end position="389"/>
    </location>
</feature>
<evidence type="ECO:0000259" key="6">
    <source>
        <dbReference type="SMART" id="SM00415"/>
    </source>
</evidence>
<dbReference type="AlphaFoldDB" id="A0A9N8DXR7"/>
<evidence type="ECO:0000256" key="3">
    <source>
        <dbReference type="ARBA" id="ARBA00023242"/>
    </source>
</evidence>
<dbReference type="GO" id="GO:0003700">
    <property type="term" value="F:DNA-binding transcription factor activity"/>
    <property type="evidence" value="ECO:0007669"/>
    <property type="project" value="InterPro"/>
</dbReference>
<dbReference type="OrthoDB" id="79033at2759"/>
<feature type="compositionally biased region" description="Basic and acidic residues" evidence="5">
    <location>
        <begin position="270"/>
        <end position="287"/>
    </location>
</feature>
<dbReference type="EMBL" id="CAICTM010000449">
    <property type="protein sequence ID" value="CAB9510741.1"/>
    <property type="molecule type" value="Genomic_DNA"/>
</dbReference>
<name>A0A9N8DXR7_9STRA</name>
<dbReference type="Gene3D" id="1.10.10.10">
    <property type="entry name" value="Winged helix-like DNA-binding domain superfamily/Winged helix DNA-binding domain"/>
    <property type="match status" value="1"/>
</dbReference>
<keyword evidence="3" id="KW-0539">Nucleus</keyword>
<organism evidence="7 8">
    <name type="scientific">Seminavis robusta</name>
    <dbReference type="NCBI Taxonomy" id="568900"/>
    <lineage>
        <taxon>Eukaryota</taxon>
        <taxon>Sar</taxon>
        <taxon>Stramenopiles</taxon>
        <taxon>Ochrophyta</taxon>
        <taxon>Bacillariophyta</taxon>
        <taxon>Bacillariophyceae</taxon>
        <taxon>Bacillariophycidae</taxon>
        <taxon>Naviculales</taxon>
        <taxon>Naviculaceae</taxon>
        <taxon>Seminavis</taxon>
    </lineage>
</organism>
<comment type="similarity">
    <text evidence="4">Belongs to the HSF family.</text>
</comment>
<sequence length="428" mass="45876">MSNPTADNSALSRTLQQSLQEVLMEVSVDSNRLMGGGAAPSAPSWNPLISQNLNRYSFMAPAANAPASSASSALQAALNNASNTSAAPARRSFFASNATAAALAALNAPAPTAPNNTSAAPLRPSEALGMSTEELLFAAATEKRMLEQNQRVTIARQQALAEKTLESRRLYNESLLALFKGNGAPPAANTNQGLVGLINGSANNGLLQQGILQQFKQQPPQAPRHSMVAAAAPSVAAPSLTSATVPPMAHSETKTAIKVLGTSLRKKDSPYLDVSGLKDPDVSDKRTRGGVTEPFPEKLHRMIEEVAAEGKDDVISFFSHGRAFAVHDPDRFTSEVMPKYFKQSRLSSFQRQLNLYGFTRITSGPDAGGYYHELFLKGRPSLAVHMRRVGLPQGEDRRKMRAKNMKSEPNFYAMGSVMEAKVNIPGLM</sequence>
<dbReference type="InterPro" id="IPR000232">
    <property type="entry name" value="HSF_DNA-bd"/>
</dbReference>
<dbReference type="FunFam" id="1.10.10.10:FF:000479">
    <property type="entry name" value="Predicted protein"/>
    <property type="match status" value="1"/>
</dbReference>
<evidence type="ECO:0000256" key="2">
    <source>
        <dbReference type="ARBA" id="ARBA00023125"/>
    </source>
</evidence>
<evidence type="ECO:0000256" key="5">
    <source>
        <dbReference type="SAM" id="MobiDB-lite"/>
    </source>
</evidence>
<accession>A0A9N8DXR7</accession>
<proteinExistence type="inferred from homology"/>
<dbReference type="SMART" id="SM00415">
    <property type="entry name" value="HSF"/>
    <property type="match status" value="1"/>
</dbReference>
<comment type="caution">
    <text evidence="7">The sequence shown here is derived from an EMBL/GenBank/DDBJ whole genome shotgun (WGS) entry which is preliminary data.</text>
</comment>
<dbReference type="SUPFAM" id="SSF46785">
    <property type="entry name" value="Winged helix' DNA-binding domain"/>
    <property type="match status" value="1"/>
</dbReference>
<dbReference type="InterPro" id="IPR036388">
    <property type="entry name" value="WH-like_DNA-bd_sf"/>
</dbReference>
<evidence type="ECO:0000313" key="7">
    <source>
        <dbReference type="EMBL" id="CAB9510741.1"/>
    </source>
</evidence>
<gene>
    <name evidence="7" type="ORF">SEMRO_450_G145560.1</name>
</gene>
<dbReference type="InterPro" id="IPR036390">
    <property type="entry name" value="WH_DNA-bd_sf"/>
</dbReference>
<protein>
    <submittedName>
        <fullName evidence="7">Heat stress transcription factor</fullName>
    </submittedName>
</protein>
<reference evidence="7" key="1">
    <citation type="submission" date="2020-06" db="EMBL/GenBank/DDBJ databases">
        <authorList>
            <consortium name="Plant Systems Biology data submission"/>
        </authorList>
    </citation>
    <scope>NUCLEOTIDE SEQUENCE</scope>
    <source>
        <strain evidence="7">D6</strain>
    </source>
</reference>
<dbReference type="PANTHER" id="PTHR10015:SF206">
    <property type="entry name" value="HSF-TYPE DNA-BINDING DOMAIN-CONTAINING PROTEIN"/>
    <property type="match status" value="1"/>
</dbReference>
<feature type="region of interest" description="Disordered" evidence="5">
    <location>
        <begin position="270"/>
        <end position="293"/>
    </location>
</feature>